<dbReference type="AlphaFoldDB" id="A0AAN6XMQ0"/>
<dbReference type="EMBL" id="MU863888">
    <property type="protein sequence ID" value="KAK4203549.1"/>
    <property type="molecule type" value="Genomic_DNA"/>
</dbReference>
<evidence type="ECO:0000313" key="3">
    <source>
        <dbReference type="Proteomes" id="UP001303160"/>
    </source>
</evidence>
<protein>
    <submittedName>
        <fullName evidence="2">Uncharacterized protein</fullName>
    </submittedName>
</protein>
<evidence type="ECO:0000313" key="2">
    <source>
        <dbReference type="EMBL" id="KAK4203549.1"/>
    </source>
</evidence>
<organism evidence="2 3">
    <name type="scientific">Triangularia verruculosa</name>
    <dbReference type="NCBI Taxonomy" id="2587418"/>
    <lineage>
        <taxon>Eukaryota</taxon>
        <taxon>Fungi</taxon>
        <taxon>Dikarya</taxon>
        <taxon>Ascomycota</taxon>
        <taxon>Pezizomycotina</taxon>
        <taxon>Sordariomycetes</taxon>
        <taxon>Sordariomycetidae</taxon>
        <taxon>Sordariales</taxon>
        <taxon>Podosporaceae</taxon>
        <taxon>Triangularia</taxon>
    </lineage>
</organism>
<feature type="region of interest" description="Disordered" evidence="1">
    <location>
        <begin position="77"/>
        <end position="108"/>
    </location>
</feature>
<reference evidence="2" key="1">
    <citation type="journal article" date="2023" name="Mol. Phylogenet. Evol.">
        <title>Genome-scale phylogeny and comparative genomics of the fungal order Sordariales.</title>
        <authorList>
            <person name="Hensen N."/>
            <person name="Bonometti L."/>
            <person name="Westerberg I."/>
            <person name="Brannstrom I.O."/>
            <person name="Guillou S."/>
            <person name="Cros-Aarteil S."/>
            <person name="Calhoun S."/>
            <person name="Haridas S."/>
            <person name="Kuo A."/>
            <person name="Mondo S."/>
            <person name="Pangilinan J."/>
            <person name="Riley R."/>
            <person name="LaButti K."/>
            <person name="Andreopoulos B."/>
            <person name="Lipzen A."/>
            <person name="Chen C."/>
            <person name="Yan M."/>
            <person name="Daum C."/>
            <person name="Ng V."/>
            <person name="Clum A."/>
            <person name="Steindorff A."/>
            <person name="Ohm R.A."/>
            <person name="Martin F."/>
            <person name="Silar P."/>
            <person name="Natvig D.O."/>
            <person name="Lalanne C."/>
            <person name="Gautier V."/>
            <person name="Ament-Velasquez S.L."/>
            <person name="Kruys A."/>
            <person name="Hutchinson M.I."/>
            <person name="Powell A.J."/>
            <person name="Barry K."/>
            <person name="Miller A.N."/>
            <person name="Grigoriev I.V."/>
            <person name="Debuchy R."/>
            <person name="Gladieux P."/>
            <person name="Hiltunen Thoren M."/>
            <person name="Johannesson H."/>
        </authorList>
    </citation>
    <scope>NUCLEOTIDE SEQUENCE</scope>
    <source>
        <strain evidence="2">CBS 315.58</strain>
    </source>
</reference>
<feature type="region of interest" description="Disordered" evidence="1">
    <location>
        <begin position="1"/>
        <end position="36"/>
    </location>
</feature>
<gene>
    <name evidence="2" type="ORF">QBC40DRAFT_304263</name>
</gene>
<keyword evidence="3" id="KW-1185">Reference proteome</keyword>
<evidence type="ECO:0000256" key="1">
    <source>
        <dbReference type="SAM" id="MobiDB-lite"/>
    </source>
</evidence>
<dbReference type="Proteomes" id="UP001303160">
    <property type="component" value="Unassembled WGS sequence"/>
</dbReference>
<accession>A0AAN6XMQ0</accession>
<feature type="compositionally biased region" description="Polar residues" evidence="1">
    <location>
        <begin position="77"/>
        <end position="104"/>
    </location>
</feature>
<feature type="region of interest" description="Disordered" evidence="1">
    <location>
        <begin position="207"/>
        <end position="230"/>
    </location>
</feature>
<proteinExistence type="predicted"/>
<sequence>MSSKYTNPHPVSFPNSRPRNVIRSIGGHSLPPGTLSHENLFASEKITHPTNLPEHPFLPADSILRLAPGAPQTQALISRARASQHSASKTSSNPFLSLVTDSNEPPNPEESVIPFAGFEPEEWVRDIKRHERIRQMGLEQLRKQHTEQRARQALLQLDGLERREPPRPMIELTQRREDAYQRAQQARKISGEEWARNYQYPKLLRKGDIRKQQAREKEEERKKLEEKRERERIECRKAFDAATAEELRRKGYD</sequence>
<reference evidence="2" key="2">
    <citation type="submission" date="2023-05" db="EMBL/GenBank/DDBJ databases">
        <authorList>
            <consortium name="Lawrence Berkeley National Laboratory"/>
            <person name="Steindorff A."/>
            <person name="Hensen N."/>
            <person name="Bonometti L."/>
            <person name="Westerberg I."/>
            <person name="Brannstrom I.O."/>
            <person name="Guillou S."/>
            <person name="Cros-Aarteil S."/>
            <person name="Calhoun S."/>
            <person name="Haridas S."/>
            <person name="Kuo A."/>
            <person name="Mondo S."/>
            <person name="Pangilinan J."/>
            <person name="Riley R."/>
            <person name="Labutti K."/>
            <person name="Andreopoulos B."/>
            <person name="Lipzen A."/>
            <person name="Chen C."/>
            <person name="Yanf M."/>
            <person name="Daum C."/>
            <person name="Ng V."/>
            <person name="Clum A."/>
            <person name="Ohm R."/>
            <person name="Martin F."/>
            <person name="Silar P."/>
            <person name="Natvig D."/>
            <person name="Lalanne C."/>
            <person name="Gautier V."/>
            <person name="Ament-Velasquez S.L."/>
            <person name="Kruys A."/>
            <person name="Hutchinson M.I."/>
            <person name="Powell A.J."/>
            <person name="Barry K."/>
            <person name="Miller A.N."/>
            <person name="Grigoriev I.V."/>
            <person name="Debuchy R."/>
            <person name="Gladieux P."/>
            <person name="Thoren M.H."/>
            <person name="Johannesson H."/>
        </authorList>
    </citation>
    <scope>NUCLEOTIDE SEQUENCE</scope>
    <source>
        <strain evidence="2">CBS 315.58</strain>
    </source>
</reference>
<name>A0AAN6XMQ0_9PEZI</name>
<comment type="caution">
    <text evidence="2">The sequence shown here is derived from an EMBL/GenBank/DDBJ whole genome shotgun (WGS) entry which is preliminary data.</text>
</comment>